<dbReference type="AlphaFoldDB" id="A0A3G2SXG3"/>
<gene>
    <name evidence="1" type="ORF">CDG68_02080</name>
</gene>
<keyword evidence="1" id="KW-0614">Plasmid</keyword>
<proteinExistence type="predicted"/>
<dbReference type="RefSeq" id="WP_087554578.1">
    <property type="nucleotide sequence ID" value="NZ_CP033130.1"/>
</dbReference>
<dbReference type="EMBL" id="CP033130">
    <property type="protein sequence ID" value="AYO52553.1"/>
    <property type="molecule type" value="Genomic_DNA"/>
</dbReference>
<organism evidence="1 2">
    <name type="scientific">Acinetobacter wuhouensis</name>
    <dbReference type="NCBI Taxonomy" id="1879050"/>
    <lineage>
        <taxon>Bacteria</taxon>
        <taxon>Pseudomonadati</taxon>
        <taxon>Pseudomonadota</taxon>
        <taxon>Gammaproteobacteria</taxon>
        <taxon>Moraxellales</taxon>
        <taxon>Moraxellaceae</taxon>
        <taxon>Acinetobacter</taxon>
    </lineage>
</organism>
<evidence type="ECO:0000313" key="2">
    <source>
        <dbReference type="Proteomes" id="UP000279962"/>
    </source>
</evidence>
<evidence type="ECO:0000313" key="1">
    <source>
        <dbReference type="EMBL" id="AYO52553.1"/>
    </source>
</evidence>
<reference evidence="1 2" key="1">
    <citation type="submission" date="2018-10" db="EMBL/GenBank/DDBJ databases">
        <title>The complete genome of Acinetobacter wuhouensis strain WCHAW010062.</title>
        <authorList>
            <person name="Hu Y."/>
            <person name="Long H."/>
            <person name="Feng Y."/>
            <person name="Zong Z."/>
        </authorList>
    </citation>
    <scope>NUCLEOTIDE SEQUENCE [LARGE SCALE GENOMIC DNA]</scope>
    <source>
        <strain evidence="1 2">WCHAW010062</strain>
        <plasmid evidence="2">poxa23_010062</plasmid>
    </source>
</reference>
<sequence length="318" mass="35371">MSWEKVDLWPKAVLYMEYASAVDKDSPQFGLWCALSLEILARSAIANINPVLLAEPDRDHKHLLNILGLSSLPGHSAKSIGTVQVLSLCKILIPNFLDEDFKFSTSFANMRNEELHTGSAVFATQKSSQWAHSFYRCCKILAEAQSESLESLLGNDEALFAAEILNKKEDAVLKQVRQLITSYQVVFDAKLQSEKDDLAKAAEDNSNKLSSQGHHRVTCPACKSMATVTGKAFGAERVINEEDSIVTKRTVLPTDFECTACGLKISGYGILMAIGLGDSFTHRTDYTPQEYYELVDPNDFDAMSYFAEEHGFYHFSND</sequence>
<protein>
    <submittedName>
        <fullName evidence="1">Uncharacterized protein</fullName>
    </submittedName>
</protein>
<geneLocation type="plasmid" evidence="2">
    <name>poxa23_010062</name>
</geneLocation>
<accession>A0A3G2SXG3</accession>
<dbReference type="Proteomes" id="UP000279962">
    <property type="component" value="Plasmid pOXA23_010062"/>
</dbReference>
<name>A0A3G2SXG3_9GAMM</name>